<dbReference type="PANTHER" id="PTHR28663">
    <property type="entry name" value="COILED-COIL DOMAIN-CONTAINING PROTEIN 173"/>
    <property type="match status" value="1"/>
</dbReference>
<feature type="coiled-coil region" evidence="2">
    <location>
        <begin position="362"/>
        <end position="395"/>
    </location>
</feature>
<proteinExistence type="predicted"/>
<evidence type="ECO:0000313" key="6">
    <source>
        <dbReference type="Proteomes" id="UP000324091"/>
    </source>
</evidence>
<feature type="domain" description="Trichohyalin-plectin-homology" evidence="4">
    <location>
        <begin position="131"/>
        <end position="473"/>
    </location>
</feature>
<dbReference type="Proteomes" id="UP000324091">
    <property type="component" value="Chromosome 1"/>
</dbReference>
<reference evidence="5 6" key="1">
    <citation type="submission" date="2019-04" db="EMBL/GenBank/DDBJ databases">
        <title>Chromosome genome assembly for Takifugu flavidus.</title>
        <authorList>
            <person name="Xiao S."/>
        </authorList>
    </citation>
    <scope>NUCLEOTIDE SEQUENCE [LARGE SCALE GENOMIC DNA]</scope>
    <source>
        <strain evidence="5">HTHZ2018</strain>
        <tissue evidence="5">Muscle</tissue>
    </source>
</reference>
<dbReference type="InterPro" id="IPR039986">
    <property type="entry name" value="CFAP210"/>
</dbReference>
<dbReference type="InterPro" id="IPR043597">
    <property type="entry name" value="TPH_dom"/>
</dbReference>
<evidence type="ECO:0000313" key="5">
    <source>
        <dbReference type="EMBL" id="TWW80787.1"/>
    </source>
</evidence>
<evidence type="ECO:0000256" key="2">
    <source>
        <dbReference type="SAM" id="Coils"/>
    </source>
</evidence>
<evidence type="ECO:0000256" key="3">
    <source>
        <dbReference type="SAM" id="MobiDB-lite"/>
    </source>
</evidence>
<keyword evidence="6" id="KW-1185">Reference proteome</keyword>
<evidence type="ECO:0000259" key="4">
    <source>
        <dbReference type="Pfam" id="PF13868"/>
    </source>
</evidence>
<dbReference type="GO" id="GO:0005879">
    <property type="term" value="C:axonemal microtubule"/>
    <property type="evidence" value="ECO:0007669"/>
    <property type="project" value="TreeGrafter"/>
</dbReference>
<feature type="coiled-coil region" evidence="2">
    <location>
        <begin position="431"/>
        <end position="458"/>
    </location>
</feature>
<dbReference type="AlphaFoldDB" id="A0A5C6PR20"/>
<dbReference type="EMBL" id="RHFK02000001">
    <property type="protein sequence ID" value="TWW80787.1"/>
    <property type="molecule type" value="Genomic_DNA"/>
</dbReference>
<evidence type="ECO:0000256" key="1">
    <source>
        <dbReference type="ARBA" id="ARBA00023054"/>
    </source>
</evidence>
<dbReference type="PANTHER" id="PTHR28663:SF1">
    <property type="entry name" value="CILIA- AND FLAGELLA- ASSOCIATED PROTEIN 210"/>
    <property type="match status" value="1"/>
</dbReference>
<organism evidence="5 6">
    <name type="scientific">Takifugu flavidus</name>
    <name type="common">sansaifugu</name>
    <dbReference type="NCBI Taxonomy" id="433684"/>
    <lineage>
        <taxon>Eukaryota</taxon>
        <taxon>Metazoa</taxon>
        <taxon>Chordata</taxon>
        <taxon>Craniata</taxon>
        <taxon>Vertebrata</taxon>
        <taxon>Euteleostomi</taxon>
        <taxon>Actinopterygii</taxon>
        <taxon>Neopterygii</taxon>
        <taxon>Teleostei</taxon>
        <taxon>Neoteleostei</taxon>
        <taxon>Acanthomorphata</taxon>
        <taxon>Eupercaria</taxon>
        <taxon>Tetraodontiformes</taxon>
        <taxon>Tetradontoidea</taxon>
        <taxon>Tetraodontidae</taxon>
        <taxon>Takifugu</taxon>
    </lineage>
</organism>
<sequence>METEVQHGRRKTSRKKVDDASGMFQFPDLRQVTVLSKAEWQRIQRELDRHNPEKERRTEEAKEREVLHQQSVEVVKQWSNTIAGQRQKKLEAKKIRDEVEEEKRKQIDREEAKFQAQKRKEAVEKAKTQLYYQSDHVRGLHSALLLTEVLKEREAQIDLKERIKNTTRDVEKQFLDVMKTREDEAQRQEEERALQRKMVTQAVAEDLRKQIGENKVLKEQQKVESKREGEEIQQLTELYQWEQRMERERQVKQKKDLMQAHVEHVANRDSVRATEEEKQKTEEERRTLFLSAKEKMMKLRKDRETELLREARKLREGIMKDLTVAQQEQWVSEEQRIVKAVAEQEAKQAQQWWEEEERRATMLRAIREHRELTRQEKEQRQRAAKQTAKDELEAKREADRIFKEKQRSKALQIKEDRIHLQGFNATQTAEKSAQREVLRKGEQELEKMNAELMAQEARQFHQYSQQVIRTAAAGQRNIIPLCKAAREAFGGGFDPACSGIRPVYLVQDQSGAQMPQYVSEDVKKLNQAVDIQAEKKRLGFTW</sequence>
<name>A0A5C6PR20_9TELE</name>
<comment type="caution">
    <text evidence="5">The sequence shown here is derived from an EMBL/GenBank/DDBJ whole genome shotgun (WGS) entry which is preliminary data.</text>
</comment>
<feature type="region of interest" description="Disordered" evidence="3">
    <location>
        <begin position="1"/>
        <end position="22"/>
    </location>
</feature>
<gene>
    <name evidence="5" type="ORF">D4764_01G0006020</name>
</gene>
<dbReference type="Pfam" id="PF13868">
    <property type="entry name" value="TPH"/>
    <property type="match status" value="1"/>
</dbReference>
<protein>
    <submittedName>
        <fullName evidence="5">Coiled-coil domain-containing protein 173</fullName>
    </submittedName>
</protein>
<feature type="region of interest" description="Disordered" evidence="3">
    <location>
        <begin position="44"/>
        <end position="64"/>
    </location>
</feature>
<accession>A0A5C6PR20</accession>
<keyword evidence="1 2" id="KW-0175">Coiled coil</keyword>
<feature type="region of interest" description="Disordered" evidence="3">
    <location>
        <begin position="96"/>
        <end position="119"/>
    </location>
</feature>